<dbReference type="SUPFAM" id="SSF144232">
    <property type="entry name" value="HIT/MYND zinc finger-like"/>
    <property type="match status" value="1"/>
</dbReference>
<feature type="compositionally biased region" description="Basic and acidic residues" evidence="14">
    <location>
        <begin position="340"/>
        <end position="361"/>
    </location>
</feature>
<keyword evidence="1" id="KW-1017">Isopeptide bond</keyword>
<evidence type="ECO:0000313" key="16">
    <source>
        <dbReference type="EMBL" id="KZZ87716.1"/>
    </source>
</evidence>
<evidence type="ECO:0000256" key="13">
    <source>
        <dbReference type="PROSITE-ProRule" id="PRU00453"/>
    </source>
</evidence>
<dbReference type="GO" id="GO:0000492">
    <property type="term" value="P:box C/D snoRNP assembly"/>
    <property type="evidence" value="ECO:0007669"/>
    <property type="project" value="TreeGrafter"/>
</dbReference>
<dbReference type="FunFam" id="3.30.60.190:FF:000001">
    <property type="entry name" value="box C/D snoRNA protein 1"/>
    <property type="match status" value="1"/>
</dbReference>
<dbReference type="Pfam" id="PF04438">
    <property type="entry name" value="zf-HIT"/>
    <property type="match status" value="1"/>
</dbReference>
<evidence type="ECO:0000256" key="2">
    <source>
        <dbReference type="ARBA" id="ARBA00022517"/>
    </source>
</evidence>
<comment type="subunit">
    <text evidence="10">Interacts with FBL, SNU13, NOP58, NUFIP1, RUVBL1, RUVBL2 and TAF9. Interacts (via HIT-type zinc finger) with the RUVBL1/RUVBL2 complex in the presence of ADP.</text>
</comment>
<protein>
    <recommendedName>
        <fullName evidence="11">Box C/D snoRNA protein 1</fullName>
    </recommendedName>
    <alternativeName>
        <fullName evidence="12">Zinc finger HIT domain-containing protein 6</fullName>
    </alternativeName>
</protein>
<evidence type="ECO:0000256" key="3">
    <source>
        <dbReference type="ARBA" id="ARBA00022553"/>
    </source>
</evidence>
<gene>
    <name evidence="16" type="ORF">AAP_05420</name>
</gene>
<feature type="region of interest" description="Disordered" evidence="14">
    <location>
        <begin position="340"/>
        <end position="370"/>
    </location>
</feature>
<name>A0A167VLS0_9EURO</name>
<dbReference type="InterPro" id="IPR051639">
    <property type="entry name" value="BCD1"/>
</dbReference>
<feature type="domain" description="HIT-type" evidence="15">
    <location>
        <begin position="13"/>
        <end position="47"/>
    </location>
</feature>
<evidence type="ECO:0000259" key="15">
    <source>
        <dbReference type="PROSITE" id="PS51083"/>
    </source>
</evidence>
<comment type="caution">
    <text evidence="16">The sequence shown here is derived from an EMBL/GenBank/DDBJ whole genome shotgun (WGS) entry which is preliminary data.</text>
</comment>
<dbReference type="AlphaFoldDB" id="A0A167VLS0"/>
<dbReference type="PROSITE" id="PS51083">
    <property type="entry name" value="ZF_HIT"/>
    <property type="match status" value="1"/>
</dbReference>
<proteinExistence type="inferred from homology"/>
<dbReference type="GO" id="GO:0070761">
    <property type="term" value="C:pre-snoRNP complex"/>
    <property type="evidence" value="ECO:0007669"/>
    <property type="project" value="TreeGrafter"/>
</dbReference>
<dbReference type="GO" id="GO:0048254">
    <property type="term" value="P:snoRNA localization"/>
    <property type="evidence" value="ECO:0007669"/>
    <property type="project" value="TreeGrafter"/>
</dbReference>
<evidence type="ECO:0000313" key="17">
    <source>
        <dbReference type="Proteomes" id="UP000242877"/>
    </source>
</evidence>
<evidence type="ECO:0000256" key="6">
    <source>
        <dbReference type="ARBA" id="ARBA00022833"/>
    </source>
</evidence>
<evidence type="ECO:0000256" key="8">
    <source>
        <dbReference type="ARBA" id="ARBA00049598"/>
    </source>
</evidence>
<evidence type="ECO:0000256" key="1">
    <source>
        <dbReference type="ARBA" id="ARBA00022499"/>
    </source>
</evidence>
<evidence type="ECO:0000256" key="9">
    <source>
        <dbReference type="ARBA" id="ARBA00049654"/>
    </source>
</evidence>
<evidence type="ECO:0000256" key="4">
    <source>
        <dbReference type="ARBA" id="ARBA00022723"/>
    </source>
</evidence>
<dbReference type="InterPro" id="IPR057721">
    <property type="entry name" value="BCD1_alpha/beta"/>
</dbReference>
<keyword evidence="2" id="KW-0690">Ribosome biogenesis</keyword>
<dbReference type="InterPro" id="IPR007529">
    <property type="entry name" value="Znf_HIT"/>
</dbReference>
<keyword evidence="7" id="KW-0832">Ubl conjugation</keyword>
<keyword evidence="3" id="KW-0597">Phosphoprotein</keyword>
<evidence type="ECO:0000256" key="10">
    <source>
        <dbReference type="ARBA" id="ARBA00061949"/>
    </source>
</evidence>
<keyword evidence="6" id="KW-0862">Zinc</keyword>
<dbReference type="EMBL" id="AZGZ01000031">
    <property type="protein sequence ID" value="KZZ87716.1"/>
    <property type="molecule type" value="Genomic_DNA"/>
</dbReference>
<dbReference type="PANTHER" id="PTHR13483">
    <property type="entry name" value="BOX C_D SNORNA PROTEIN 1-RELATED"/>
    <property type="match status" value="1"/>
</dbReference>
<organism evidence="16 17">
    <name type="scientific">Ascosphaera apis ARSEF 7405</name>
    <dbReference type="NCBI Taxonomy" id="392613"/>
    <lineage>
        <taxon>Eukaryota</taxon>
        <taxon>Fungi</taxon>
        <taxon>Dikarya</taxon>
        <taxon>Ascomycota</taxon>
        <taxon>Pezizomycotina</taxon>
        <taxon>Eurotiomycetes</taxon>
        <taxon>Eurotiomycetidae</taxon>
        <taxon>Onygenales</taxon>
        <taxon>Ascosphaeraceae</taxon>
        <taxon>Ascosphaera</taxon>
    </lineage>
</organism>
<dbReference type="CDD" id="cd23023">
    <property type="entry name" value="zf-HIT_BCD1"/>
    <property type="match status" value="1"/>
</dbReference>
<keyword evidence="5 13" id="KW-0863">Zinc-finger</keyword>
<evidence type="ECO:0000256" key="5">
    <source>
        <dbReference type="ARBA" id="ARBA00022771"/>
    </source>
</evidence>
<dbReference type="GO" id="GO:0008270">
    <property type="term" value="F:zinc ion binding"/>
    <property type="evidence" value="ECO:0007669"/>
    <property type="project" value="UniProtKB-UniRule"/>
</dbReference>
<comment type="similarity">
    <text evidence="9">Belongs to the BCD1 family.</text>
</comment>
<dbReference type="GO" id="GO:0000463">
    <property type="term" value="P:maturation of LSU-rRNA from tricistronic rRNA transcript (SSU-rRNA, 5.8S rRNA, LSU-rRNA)"/>
    <property type="evidence" value="ECO:0007669"/>
    <property type="project" value="TreeGrafter"/>
</dbReference>
<dbReference type="VEuPathDB" id="FungiDB:AAP_05420"/>
<dbReference type="Pfam" id="PF25790">
    <property type="entry name" value="BCD1"/>
    <property type="match status" value="1"/>
</dbReference>
<dbReference type="OrthoDB" id="272357at2759"/>
<evidence type="ECO:0000256" key="12">
    <source>
        <dbReference type="ARBA" id="ARBA00077531"/>
    </source>
</evidence>
<sequence length="370" mass="41555">MDSPADPLLQDLCKICHTNPPKYKCPRCYTATCSLICVRRHKQWDECSGVRDPAEYVKRKDLATPEAFDKDYNFLSGVERLFERSERLREQRGIPPLDENTALQQKGRKGHGKGRAEELLQERFQEAGVTVVKAPLGLSRNKNNQTHWHKKFACINWTVEWVLQDGTKAISKCYETTAIGTAYTNLENNKLKRKRGIDNSTDTRAPRIAKTTETVPVSLNVPSTSNVKSATPTESAIVETVAEKAPSEKETPLPLLDEVKVKPAEAEIPPSTDEQPTNDKSDDLCFYLHRPQTASKVPVLKPLLSTQTLREGLQNATVLEFPTIYVLRLSPEAIQKSDKYILEKDHQKKSNETVLEGHPKPPPETTADSS</sequence>
<evidence type="ECO:0000256" key="11">
    <source>
        <dbReference type="ARBA" id="ARBA00068630"/>
    </source>
</evidence>
<accession>A0A167VLS0</accession>
<dbReference type="Proteomes" id="UP000242877">
    <property type="component" value="Unassembled WGS sequence"/>
</dbReference>
<keyword evidence="4" id="KW-0479">Metal-binding</keyword>
<evidence type="ECO:0000256" key="7">
    <source>
        <dbReference type="ARBA" id="ARBA00022843"/>
    </source>
</evidence>
<comment type="function">
    <text evidence="8">Required for box C/D snoRNAs accumulation involved in snoRNA processing, snoRNA transport to the nucleolus and ribosome biogenesis.</text>
</comment>
<feature type="region of interest" description="Disordered" evidence="14">
    <location>
        <begin position="93"/>
        <end position="114"/>
    </location>
</feature>
<reference evidence="16 17" key="1">
    <citation type="journal article" date="2016" name="Genome Biol. Evol.">
        <title>Divergent and convergent evolution of fungal pathogenicity.</title>
        <authorList>
            <person name="Shang Y."/>
            <person name="Xiao G."/>
            <person name="Zheng P."/>
            <person name="Cen K."/>
            <person name="Zhan S."/>
            <person name="Wang C."/>
        </authorList>
    </citation>
    <scope>NUCLEOTIDE SEQUENCE [LARGE SCALE GENOMIC DNA]</scope>
    <source>
        <strain evidence="16 17">ARSEF 7405</strain>
    </source>
</reference>
<dbReference type="Gene3D" id="3.30.60.190">
    <property type="match status" value="1"/>
</dbReference>
<dbReference type="PANTHER" id="PTHR13483:SF11">
    <property type="entry name" value="ZINC FINGER HIT DOMAIN-CONTAINING PROTEIN 3"/>
    <property type="match status" value="1"/>
</dbReference>
<evidence type="ECO:0000256" key="14">
    <source>
        <dbReference type="SAM" id="MobiDB-lite"/>
    </source>
</evidence>
<dbReference type="GO" id="GO:0005634">
    <property type="term" value="C:nucleus"/>
    <property type="evidence" value="ECO:0007669"/>
    <property type="project" value="TreeGrafter"/>
</dbReference>
<keyword evidence="17" id="KW-1185">Reference proteome</keyword>